<name>X1Q699_9ZZZZ</name>
<dbReference type="EMBL" id="BARV01044872">
    <property type="protein sequence ID" value="GAI64017.1"/>
    <property type="molecule type" value="Genomic_DNA"/>
</dbReference>
<gene>
    <name evidence="1" type="ORF">S06H3_66114</name>
</gene>
<proteinExistence type="predicted"/>
<comment type="caution">
    <text evidence="1">The sequence shown here is derived from an EMBL/GenBank/DDBJ whole genome shotgun (WGS) entry which is preliminary data.</text>
</comment>
<sequence length="35" mass="4142">IIGSKGQGYTYGLTKKEGIERDTERVYIDDFFERR</sequence>
<organism evidence="1">
    <name type="scientific">marine sediment metagenome</name>
    <dbReference type="NCBI Taxonomy" id="412755"/>
    <lineage>
        <taxon>unclassified sequences</taxon>
        <taxon>metagenomes</taxon>
        <taxon>ecological metagenomes</taxon>
    </lineage>
</organism>
<protein>
    <submittedName>
        <fullName evidence="1">Uncharacterized protein</fullName>
    </submittedName>
</protein>
<accession>X1Q699</accession>
<reference evidence="1" key="1">
    <citation type="journal article" date="2014" name="Front. Microbiol.">
        <title>High frequency of phylogenetically diverse reductive dehalogenase-homologous genes in deep subseafloor sedimentary metagenomes.</title>
        <authorList>
            <person name="Kawai M."/>
            <person name="Futagami T."/>
            <person name="Toyoda A."/>
            <person name="Takaki Y."/>
            <person name="Nishi S."/>
            <person name="Hori S."/>
            <person name="Arai W."/>
            <person name="Tsubouchi T."/>
            <person name="Morono Y."/>
            <person name="Uchiyama I."/>
            <person name="Ito T."/>
            <person name="Fujiyama A."/>
            <person name="Inagaki F."/>
            <person name="Takami H."/>
        </authorList>
    </citation>
    <scope>NUCLEOTIDE SEQUENCE</scope>
    <source>
        <strain evidence="1">Expedition CK06-06</strain>
    </source>
</reference>
<evidence type="ECO:0000313" key="1">
    <source>
        <dbReference type="EMBL" id="GAI64017.1"/>
    </source>
</evidence>
<feature type="non-terminal residue" evidence="1">
    <location>
        <position position="1"/>
    </location>
</feature>
<dbReference type="AlphaFoldDB" id="X1Q699"/>